<reference evidence="1 2" key="1">
    <citation type="journal article" date="2020" name="Genomics">
        <title>Complete, high-quality genomes from long-read metagenomic sequencing of two wolf lichen thalli reveals enigmatic genome architecture.</title>
        <authorList>
            <person name="McKenzie S.K."/>
            <person name="Walston R.F."/>
            <person name="Allen J.L."/>
        </authorList>
    </citation>
    <scope>NUCLEOTIDE SEQUENCE [LARGE SCALE GENOMIC DNA]</scope>
    <source>
        <strain evidence="1">WasteWater1</strain>
    </source>
</reference>
<keyword evidence="2" id="KW-1185">Reference proteome</keyword>
<dbReference type="Proteomes" id="UP000593566">
    <property type="component" value="Unassembled WGS sequence"/>
</dbReference>
<dbReference type="AlphaFoldDB" id="A0A8H6C5Y0"/>
<evidence type="ECO:0000313" key="1">
    <source>
        <dbReference type="EMBL" id="KAF6217514.1"/>
    </source>
</evidence>
<dbReference type="EMBL" id="JACCJB010000027">
    <property type="protein sequence ID" value="KAF6217514.1"/>
    <property type="molecule type" value="Genomic_DNA"/>
</dbReference>
<gene>
    <name evidence="1" type="ORF">HO133_006852</name>
</gene>
<sequence length="138" mass="15763">MSTTHTVSLLQWQQTYDLFTEHVDNTTKEMISELHGMFGDYDKLAKNDALLHDPAFTMKKKEAFNEFYARFSATIAPLDYSESHKIAALRRPIPTSAMRQNHESTTPPLSTPHHYFKHLPGLLPHIDTPVACVRRPAT</sequence>
<protein>
    <submittedName>
        <fullName evidence="1">Uncharacterized protein</fullName>
    </submittedName>
</protein>
<organism evidence="1 2">
    <name type="scientific">Letharia lupina</name>
    <dbReference type="NCBI Taxonomy" id="560253"/>
    <lineage>
        <taxon>Eukaryota</taxon>
        <taxon>Fungi</taxon>
        <taxon>Dikarya</taxon>
        <taxon>Ascomycota</taxon>
        <taxon>Pezizomycotina</taxon>
        <taxon>Lecanoromycetes</taxon>
        <taxon>OSLEUM clade</taxon>
        <taxon>Lecanoromycetidae</taxon>
        <taxon>Lecanorales</taxon>
        <taxon>Lecanorineae</taxon>
        <taxon>Parmeliaceae</taxon>
        <taxon>Letharia</taxon>
    </lineage>
</organism>
<proteinExistence type="predicted"/>
<evidence type="ECO:0000313" key="2">
    <source>
        <dbReference type="Proteomes" id="UP000593566"/>
    </source>
</evidence>
<accession>A0A8H6C5Y0</accession>
<dbReference type="GeneID" id="59335252"/>
<name>A0A8H6C5Y0_9LECA</name>
<comment type="caution">
    <text evidence="1">The sequence shown here is derived from an EMBL/GenBank/DDBJ whole genome shotgun (WGS) entry which is preliminary data.</text>
</comment>
<dbReference type="RefSeq" id="XP_037146949.1">
    <property type="nucleotide sequence ID" value="XM_037297748.1"/>
</dbReference>